<dbReference type="Pfam" id="PF06144">
    <property type="entry name" value="DNA_pol3_delta"/>
    <property type="match status" value="1"/>
</dbReference>
<dbReference type="RefSeq" id="WP_013662168.1">
    <property type="nucleotide sequence ID" value="NC_015276.1"/>
</dbReference>
<dbReference type="PANTHER" id="PTHR34388:SF1">
    <property type="entry name" value="DNA POLYMERASE III SUBUNIT DELTA"/>
    <property type="match status" value="1"/>
</dbReference>
<dbReference type="InterPro" id="IPR032780">
    <property type="entry name" value="DNA_pol3_delt_C"/>
</dbReference>
<evidence type="ECO:0000313" key="12">
    <source>
        <dbReference type="EMBL" id="ADZ92266.1"/>
    </source>
</evidence>
<dbReference type="InterPro" id="IPR005790">
    <property type="entry name" value="DNA_polIII_delta"/>
</dbReference>
<comment type="similarity">
    <text evidence="7">Belongs to the DNA polymerase HolA subunit family.</text>
</comment>
<dbReference type="eggNOG" id="COG1466">
    <property type="taxonomic scope" value="Bacteria"/>
</dbReference>
<evidence type="ECO:0000259" key="10">
    <source>
        <dbReference type="Pfam" id="PF06144"/>
    </source>
</evidence>
<dbReference type="KEGG" id="mme:Marme_3047"/>
<dbReference type="GO" id="GO:0003677">
    <property type="term" value="F:DNA binding"/>
    <property type="evidence" value="ECO:0007669"/>
    <property type="project" value="InterPro"/>
</dbReference>
<dbReference type="PATRIC" id="fig|717774.3.peg.3135"/>
<dbReference type="SUPFAM" id="SSF52540">
    <property type="entry name" value="P-loop containing nucleoside triphosphate hydrolases"/>
    <property type="match status" value="1"/>
</dbReference>
<dbReference type="Proteomes" id="UP000001062">
    <property type="component" value="Chromosome"/>
</dbReference>
<dbReference type="HOGENOM" id="CLU_044694_0_0_6"/>
<dbReference type="Gene3D" id="1.20.272.10">
    <property type="match status" value="1"/>
</dbReference>
<evidence type="ECO:0000256" key="8">
    <source>
        <dbReference type="ARBA" id="ARBA00049244"/>
    </source>
</evidence>
<name>F2K1N6_MARM1</name>
<keyword evidence="4 12" id="KW-0548">Nucleotidyltransferase</keyword>
<evidence type="ECO:0000313" key="13">
    <source>
        <dbReference type="Proteomes" id="UP000001062"/>
    </source>
</evidence>
<sequence>MKVRPDQLDQQLAKGLAPIYIVSGDETLLCQEAADSVRRAAKEQGIEERLRFVADAQFDWQDVINESQALSLFSSRRLFDIQIDKLGEKHSKALTQLGQSLSDDNVILLSFPKVDARTQKAKWFSQLESQGVFVQIWPIDTNKLPAWVQQRAKKFSLTISQDAAALICERGEGNLLAISQELEKLVLSQGEGAQIDLETVANSVTDSSRYSIYDLSDRLLAGKIKEALHCLHQLVAEGVEPTIILWLLNREVQTLVDLYHASKTSDFRAACRSLRIWDKRIPMYERAYARHNPSTLPYMQNYLALLDQTIKGLEGPDLSIGLRNMVLMFCGQKPAMTELDIPINNL</sequence>
<gene>
    <name evidence="12" type="ordered locus">Marme_3047</name>
</gene>
<feature type="domain" description="DNA polymerase III delta N-terminal" evidence="10">
    <location>
        <begin position="20"/>
        <end position="134"/>
    </location>
</feature>
<keyword evidence="3 12" id="KW-0808">Transferase</keyword>
<evidence type="ECO:0000256" key="1">
    <source>
        <dbReference type="ARBA" id="ARBA00012417"/>
    </source>
</evidence>
<dbReference type="NCBIfam" id="TIGR01128">
    <property type="entry name" value="holA"/>
    <property type="match status" value="1"/>
</dbReference>
<dbReference type="EC" id="2.7.7.7" evidence="1 9"/>
<dbReference type="AlphaFoldDB" id="F2K1N6"/>
<dbReference type="OrthoDB" id="9770982at2"/>
<evidence type="ECO:0000256" key="9">
    <source>
        <dbReference type="NCBIfam" id="TIGR01128"/>
    </source>
</evidence>
<dbReference type="Pfam" id="PF14840">
    <property type="entry name" value="DNA_pol3_delt_C"/>
    <property type="match status" value="1"/>
</dbReference>
<evidence type="ECO:0000259" key="11">
    <source>
        <dbReference type="Pfam" id="PF14840"/>
    </source>
</evidence>
<keyword evidence="13" id="KW-1185">Reference proteome</keyword>
<dbReference type="STRING" id="717774.Marme_3047"/>
<evidence type="ECO:0000256" key="2">
    <source>
        <dbReference type="ARBA" id="ARBA00017703"/>
    </source>
</evidence>
<dbReference type="PANTHER" id="PTHR34388">
    <property type="entry name" value="DNA POLYMERASE III SUBUNIT DELTA"/>
    <property type="match status" value="1"/>
</dbReference>
<reference evidence="12 13" key="1">
    <citation type="journal article" date="2012" name="Stand. Genomic Sci.">
        <title>Complete genome sequence of the melanogenic marine bacterium Marinomonas mediterranea type strain (MMB-1(T)).</title>
        <authorList>
            <person name="Lucas-Elio P."/>
            <person name="Goodwin L."/>
            <person name="Woyke T."/>
            <person name="Pitluck S."/>
            <person name="Nolan M."/>
            <person name="Kyrpides N.C."/>
            <person name="Detter J.C."/>
            <person name="Copeland A."/>
            <person name="Teshima H."/>
            <person name="Bruce D."/>
            <person name="Detter C."/>
            <person name="Tapia R."/>
            <person name="Han S."/>
            <person name="Land M.L."/>
            <person name="Ivanova N."/>
            <person name="Mikhailova N."/>
            <person name="Johnston A.W."/>
            <person name="Sanchez-Amat A."/>
        </authorList>
    </citation>
    <scope>NUCLEOTIDE SEQUENCE [LARGE SCALE GENOMIC DNA]</scope>
    <source>
        <strain evidence="13">ATCC 700492 / JCM 21426 / NBRC 103028 / MMB-1</strain>
    </source>
</reference>
<dbReference type="Gene3D" id="3.40.50.300">
    <property type="entry name" value="P-loop containing nucleotide triphosphate hydrolases"/>
    <property type="match status" value="1"/>
</dbReference>
<dbReference type="SUPFAM" id="SSF48019">
    <property type="entry name" value="post-AAA+ oligomerization domain-like"/>
    <property type="match status" value="1"/>
</dbReference>
<dbReference type="EMBL" id="CP002583">
    <property type="protein sequence ID" value="ADZ92266.1"/>
    <property type="molecule type" value="Genomic_DNA"/>
</dbReference>
<feature type="domain" description="DNA polymerase III subunit delta C-terminal" evidence="11">
    <location>
        <begin position="216"/>
        <end position="332"/>
    </location>
</feature>
<proteinExistence type="inferred from homology"/>
<organism evidence="12 13">
    <name type="scientific">Marinomonas mediterranea (strain ATCC 700492 / JCM 21426 / NBRC 103028 / MMB-1)</name>
    <dbReference type="NCBI Taxonomy" id="717774"/>
    <lineage>
        <taxon>Bacteria</taxon>
        <taxon>Pseudomonadati</taxon>
        <taxon>Pseudomonadota</taxon>
        <taxon>Gammaproteobacteria</taxon>
        <taxon>Oceanospirillales</taxon>
        <taxon>Oceanospirillaceae</taxon>
        <taxon>Marinomonas</taxon>
    </lineage>
</organism>
<evidence type="ECO:0000256" key="5">
    <source>
        <dbReference type="ARBA" id="ARBA00022705"/>
    </source>
</evidence>
<dbReference type="GO" id="GO:0009360">
    <property type="term" value="C:DNA polymerase III complex"/>
    <property type="evidence" value="ECO:0007669"/>
    <property type="project" value="UniProtKB-UniRule"/>
</dbReference>
<protein>
    <recommendedName>
        <fullName evidence="2 9">DNA polymerase III subunit delta</fullName>
        <ecNumber evidence="1 9">2.7.7.7</ecNumber>
    </recommendedName>
</protein>
<comment type="catalytic activity">
    <reaction evidence="8">
        <text>DNA(n) + a 2'-deoxyribonucleoside 5'-triphosphate = DNA(n+1) + diphosphate</text>
        <dbReference type="Rhea" id="RHEA:22508"/>
        <dbReference type="Rhea" id="RHEA-COMP:17339"/>
        <dbReference type="Rhea" id="RHEA-COMP:17340"/>
        <dbReference type="ChEBI" id="CHEBI:33019"/>
        <dbReference type="ChEBI" id="CHEBI:61560"/>
        <dbReference type="ChEBI" id="CHEBI:173112"/>
        <dbReference type="EC" id="2.7.7.7"/>
    </reaction>
</comment>
<dbReference type="InterPro" id="IPR008921">
    <property type="entry name" value="DNA_pol3_clamp-load_cplx_C"/>
</dbReference>
<evidence type="ECO:0000256" key="3">
    <source>
        <dbReference type="ARBA" id="ARBA00022679"/>
    </source>
</evidence>
<dbReference type="GO" id="GO:0003887">
    <property type="term" value="F:DNA-directed DNA polymerase activity"/>
    <property type="evidence" value="ECO:0007669"/>
    <property type="project" value="UniProtKB-UniRule"/>
</dbReference>
<evidence type="ECO:0000256" key="4">
    <source>
        <dbReference type="ARBA" id="ARBA00022695"/>
    </source>
</evidence>
<dbReference type="CDD" id="cd18138">
    <property type="entry name" value="HLD_clamp_pol_III_delta"/>
    <property type="match status" value="1"/>
</dbReference>
<dbReference type="GO" id="GO:0006261">
    <property type="term" value="P:DNA-templated DNA replication"/>
    <property type="evidence" value="ECO:0007669"/>
    <property type="project" value="TreeGrafter"/>
</dbReference>
<keyword evidence="5" id="KW-0235">DNA replication</keyword>
<dbReference type="InterPro" id="IPR027417">
    <property type="entry name" value="P-loop_NTPase"/>
</dbReference>
<accession>F2K1N6</accession>
<dbReference type="InterPro" id="IPR010372">
    <property type="entry name" value="DNA_pol3_delta_N"/>
</dbReference>
<evidence type="ECO:0000256" key="6">
    <source>
        <dbReference type="ARBA" id="ARBA00022932"/>
    </source>
</evidence>
<dbReference type="Gene3D" id="1.10.8.60">
    <property type="match status" value="1"/>
</dbReference>
<keyword evidence="6" id="KW-0239">DNA-directed DNA polymerase</keyword>
<evidence type="ECO:0000256" key="7">
    <source>
        <dbReference type="ARBA" id="ARBA00034754"/>
    </source>
</evidence>